<dbReference type="AlphaFoldDB" id="A0AAV3ZF38"/>
<reference evidence="1 2" key="1">
    <citation type="journal article" date="2021" name="Elife">
        <title>Chloroplast acquisition without the gene transfer in kleptoplastic sea slugs, Plakobranchus ocellatus.</title>
        <authorList>
            <person name="Maeda T."/>
            <person name="Takahashi S."/>
            <person name="Yoshida T."/>
            <person name="Shimamura S."/>
            <person name="Takaki Y."/>
            <person name="Nagai Y."/>
            <person name="Toyoda A."/>
            <person name="Suzuki Y."/>
            <person name="Arimoto A."/>
            <person name="Ishii H."/>
            <person name="Satoh N."/>
            <person name="Nishiyama T."/>
            <person name="Hasebe M."/>
            <person name="Maruyama T."/>
            <person name="Minagawa J."/>
            <person name="Obokata J."/>
            <person name="Shigenobu S."/>
        </authorList>
    </citation>
    <scope>NUCLEOTIDE SEQUENCE [LARGE SCALE GENOMIC DNA]</scope>
</reference>
<protein>
    <submittedName>
        <fullName evidence="1">Uncharacterized protein</fullName>
    </submittedName>
</protein>
<organism evidence="1 2">
    <name type="scientific">Plakobranchus ocellatus</name>
    <dbReference type="NCBI Taxonomy" id="259542"/>
    <lineage>
        <taxon>Eukaryota</taxon>
        <taxon>Metazoa</taxon>
        <taxon>Spiralia</taxon>
        <taxon>Lophotrochozoa</taxon>
        <taxon>Mollusca</taxon>
        <taxon>Gastropoda</taxon>
        <taxon>Heterobranchia</taxon>
        <taxon>Euthyneura</taxon>
        <taxon>Panpulmonata</taxon>
        <taxon>Sacoglossa</taxon>
        <taxon>Placobranchoidea</taxon>
        <taxon>Plakobranchidae</taxon>
        <taxon>Plakobranchus</taxon>
    </lineage>
</organism>
<keyword evidence="2" id="KW-1185">Reference proteome</keyword>
<name>A0AAV3ZF38_9GAST</name>
<proteinExistence type="predicted"/>
<dbReference type="EMBL" id="BLXT01002328">
    <property type="protein sequence ID" value="GFN93235.1"/>
    <property type="molecule type" value="Genomic_DNA"/>
</dbReference>
<dbReference type="Proteomes" id="UP000735302">
    <property type="component" value="Unassembled WGS sequence"/>
</dbReference>
<evidence type="ECO:0000313" key="2">
    <source>
        <dbReference type="Proteomes" id="UP000735302"/>
    </source>
</evidence>
<comment type="caution">
    <text evidence="1">The sequence shown here is derived from an EMBL/GenBank/DDBJ whole genome shotgun (WGS) entry which is preliminary data.</text>
</comment>
<accession>A0AAV3ZF38</accession>
<sequence length="70" mass="8163">MQCIILRRDQKGKLHEKKGVLFSMAARGCEHWLDIPPIDRGLEARLVRPQSIWLDIAHPAHRDEPPLRVF</sequence>
<gene>
    <name evidence="1" type="ORF">PoB_001974100</name>
</gene>
<evidence type="ECO:0000313" key="1">
    <source>
        <dbReference type="EMBL" id="GFN93235.1"/>
    </source>
</evidence>